<dbReference type="Proteomes" id="UP001342826">
    <property type="component" value="Unassembled WGS sequence"/>
</dbReference>
<gene>
    <name evidence="2" type="ORF">P9271_08465</name>
</gene>
<reference evidence="2 3" key="1">
    <citation type="submission" date="2023-03" db="EMBL/GenBank/DDBJ databases">
        <title>Bacillus Genome Sequencing.</title>
        <authorList>
            <person name="Dunlap C."/>
        </authorList>
    </citation>
    <scope>NUCLEOTIDE SEQUENCE [LARGE SCALE GENOMIC DNA]</scope>
    <source>
        <strain evidence="2 3">NRS-1717</strain>
    </source>
</reference>
<keyword evidence="3" id="KW-1185">Reference proteome</keyword>
<organism evidence="2 3">
    <name type="scientific">Metabacillus fastidiosus</name>
    <dbReference type="NCBI Taxonomy" id="1458"/>
    <lineage>
        <taxon>Bacteria</taxon>
        <taxon>Bacillati</taxon>
        <taxon>Bacillota</taxon>
        <taxon>Bacilli</taxon>
        <taxon>Bacillales</taxon>
        <taxon>Bacillaceae</taxon>
        <taxon>Metabacillus</taxon>
    </lineage>
</organism>
<name>A0ABU6NW37_9BACI</name>
<sequence length="179" mass="20358">MKNLFKFVLAFALILSVFTSFSTSTTEAASYTSYKLNPKKVYTYHYSGPEGTDETYTAKYVKKYKKGDLWLIGETYEVWEEDKNGLRIGTKDSDYDDVLWYDYIPYPVKKGNKWKDADGVTIKITSTSKTIKTKAGTFKNCIAVDGGGYATFYYAKGIGLVYIETKSGYIQELVKLKNK</sequence>
<comment type="caution">
    <text evidence="2">The sequence shown here is derived from an EMBL/GenBank/DDBJ whole genome shotgun (WGS) entry which is preliminary data.</text>
</comment>
<proteinExistence type="predicted"/>
<evidence type="ECO:0008006" key="4">
    <source>
        <dbReference type="Google" id="ProtNLM"/>
    </source>
</evidence>
<protein>
    <recommendedName>
        <fullName evidence="4">Surface layer protein A domain-containing protein</fullName>
    </recommendedName>
</protein>
<keyword evidence="1" id="KW-0732">Signal</keyword>
<dbReference type="GeneID" id="301140758"/>
<dbReference type="EMBL" id="JARTFS010000006">
    <property type="protein sequence ID" value="MED4401345.1"/>
    <property type="molecule type" value="Genomic_DNA"/>
</dbReference>
<feature type="signal peptide" evidence="1">
    <location>
        <begin position="1"/>
        <end position="28"/>
    </location>
</feature>
<dbReference type="RefSeq" id="WP_066228262.1">
    <property type="nucleotide sequence ID" value="NZ_JARTFQ010000005.1"/>
</dbReference>
<evidence type="ECO:0000313" key="3">
    <source>
        <dbReference type="Proteomes" id="UP001342826"/>
    </source>
</evidence>
<feature type="chain" id="PRO_5046866539" description="Surface layer protein A domain-containing protein" evidence="1">
    <location>
        <begin position="29"/>
        <end position="179"/>
    </location>
</feature>
<evidence type="ECO:0000256" key="1">
    <source>
        <dbReference type="SAM" id="SignalP"/>
    </source>
</evidence>
<evidence type="ECO:0000313" key="2">
    <source>
        <dbReference type="EMBL" id="MED4401345.1"/>
    </source>
</evidence>
<accession>A0ABU6NW37</accession>